<feature type="chain" id="PRO_5039542882" evidence="2">
    <location>
        <begin position="30"/>
        <end position="256"/>
    </location>
</feature>
<dbReference type="PROSITE" id="PS51257">
    <property type="entry name" value="PROKAR_LIPOPROTEIN"/>
    <property type="match status" value="1"/>
</dbReference>
<reference evidence="3 4" key="1">
    <citation type="submission" date="2020-08" db="EMBL/GenBank/DDBJ databases">
        <title>Cohnella phylogeny.</title>
        <authorList>
            <person name="Dunlap C."/>
        </authorList>
    </citation>
    <scope>NUCLEOTIDE SEQUENCE [LARGE SCALE GENOMIC DNA]</scope>
    <source>
        <strain evidence="3 4">DSM 103658</strain>
    </source>
</reference>
<proteinExistence type="predicted"/>
<organism evidence="3 4">
    <name type="scientific">Cohnella lubricantis</name>
    <dbReference type="NCBI Taxonomy" id="2163172"/>
    <lineage>
        <taxon>Bacteria</taxon>
        <taxon>Bacillati</taxon>
        <taxon>Bacillota</taxon>
        <taxon>Bacilli</taxon>
        <taxon>Bacillales</taxon>
        <taxon>Paenibacillaceae</taxon>
        <taxon>Cohnella</taxon>
    </lineage>
</organism>
<accession>A0A841T755</accession>
<keyword evidence="2" id="KW-0732">Signal</keyword>
<evidence type="ECO:0000313" key="3">
    <source>
        <dbReference type="EMBL" id="MBB6675755.1"/>
    </source>
</evidence>
<dbReference type="RefSeq" id="WP_185177059.1">
    <property type="nucleotide sequence ID" value="NZ_CBCSEP010000002.1"/>
</dbReference>
<feature type="signal peptide" evidence="2">
    <location>
        <begin position="1"/>
        <end position="29"/>
    </location>
</feature>
<comment type="caution">
    <text evidence="3">The sequence shown here is derived from an EMBL/GenBank/DDBJ whole genome shotgun (WGS) entry which is preliminary data.</text>
</comment>
<name>A0A841T755_9BACL</name>
<feature type="region of interest" description="Disordered" evidence="1">
    <location>
        <begin position="236"/>
        <end position="256"/>
    </location>
</feature>
<protein>
    <submittedName>
        <fullName evidence="3">Uncharacterized protein</fullName>
    </submittedName>
</protein>
<feature type="region of interest" description="Disordered" evidence="1">
    <location>
        <begin position="114"/>
        <end position="145"/>
    </location>
</feature>
<dbReference type="Proteomes" id="UP000574133">
    <property type="component" value="Unassembled WGS sequence"/>
</dbReference>
<sequence length="256" mass="28025">MAARHSLILRGIAATVCCLSLLGSLTACNYVAHYQKSNYDYASRGKNDPKMLRARSYGTLSNNPKQHDNQYFEYSSKASYDVKALPGVNTAIVLFTDKNAYVAILTDWTATGTKSHGGASTREQDNTGTTEGVYNVDTGGRTPVGPRVATPYNSYFTHKDVSDLSSELKQVIADTVRKDLPLMQEVHISANQEFVNQMLEFAKLAWGGENLQSYTPQFNKLVQYMFSRGNDVPLPLYEAPPSGASSPAESNTSGAR</sequence>
<dbReference type="AlphaFoldDB" id="A0A841T755"/>
<keyword evidence="4" id="KW-1185">Reference proteome</keyword>
<evidence type="ECO:0000313" key="4">
    <source>
        <dbReference type="Proteomes" id="UP000574133"/>
    </source>
</evidence>
<evidence type="ECO:0000256" key="2">
    <source>
        <dbReference type="SAM" id="SignalP"/>
    </source>
</evidence>
<feature type="compositionally biased region" description="Low complexity" evidence="1">
    <location>
        <begin position="239"/>
        <end position="248"/>
    </location>
</feature>
<dbReference type="EMBL" id="JACJVN010000001">
    <property type="protein sequence ID" value="MBB6675755.1"/>
    <property type="molecule type" value="Genomic_DNA"/>
</dbReference>
<evidence type="ECO:0000256" key="1">
    <source>
        <dbReference type="SAM" id="MobiDB-lite"/>
    </source>
</evidence>
<gene>
    <name evidence="3" type="ORF">H4Q31_00240</name>
</gene>